<feature type="region of interest" description="Disordered" evidence="3">
    <location>
        <begin position="102"/>
        <end position="154"/>
    </location>
</feature>
<evidence type="ECO:0000256" key="3">
    <source>
        <dbReference type="SAM" id="MobiDB-lite"/>
    </source>
</evidence>
<dbReference type="CDD" id="cd04496">
    <property type="entry name" value="SSB_OBF"/>
    <property type="match status" value="1"/>
</dbReference>
<dbReference type="EMBL" id="JAOYFB010000041">
    <property type="protein sequence ID" value="KAK4045242.1"/>
    <property type="molecule type" value="Genomic_DNA"/>
</dbReference>
<dbReference type="PROSITE" id="PS50935">
    <property type="entry name" value="SSB"/>
    <property type="match status" value="1"/>
</dbReference>
<name>A0ABR0B9J6_9CRUS</name>
<protein>
    <recommendedName>
        <fullName evidence="6">Single-stranded DNA-binding protein</fullName>
    </recommendedName>
</protein>
<evidence type="ECO:0000313" key="4">
    <source>
        <dbReference type="EMBL" id="KAK4045242.1"/>
    </source>
</evidence>
<evidence type="ECO:0000256" key="2">
    <source>
        <dbReference type="PROSITE-ProRule" id="PRU00252"/>
    </source>
</evidence>
<evidence type="ECO:0000256" key="1">
    <source>
        <dbReference type="ARBA" id="ARBA00023125"/>
    </source>
</evidence>
<evidence type="ECO:0000313" key="5">
    <source>
        <dbReference type="Proteomes" id="UP001234178"/>
    </source>
</evidence>
<evidence type="ECO:0008006" key="6">
    <source>
        <dbReference type="Google" id="ProtNLM"/>
    </source>
</evidence>
<accession>A0ABR0B9J6</accession>
<gene>
    <name evidence="4" type="ORF">OUZ56_032650</name>
</gene>
<dbReference type="NCBIfam" id="TIGR00621">
    <property type="entry name" value="ssb"/>
    <property type="match status" value="1"/>
</dbReference>
<feature type="compositionally biased region" description="Acidic residues" evidence="3">
    <location>
        <begin position="257"/>
        <end position="273"/>
    </location>
</feature>
<dbReference type="Proteomes" id="UP001234178">
    <property type="component" value="Unassembled WGS sequence"/>
</dbReference>
<feature type="compositionally biased region" description="Basic and acidic residues" evidence="3">
    <location>
        <begin position="124"/>
        <end position="133"/>
    </location>
</feature>
<dbReference type="SUPFAM" id="SSF50249">
    <property type="entry name" value="Nucleic acid-binding proteins"/>
    <property type="match status" value="1"/>
</dbReference>
<dbReference type="InterPro" id="IPR011344">
    <property type="entry name" value="ssDNA-bd"/>
</dbReference>
<proteinExistence type="predicted"/>
<reference evidence="4 5" key="1">
    <citation type="journal article" date="2023" name="Nucleic Acids Res.">
        <title>The hologenome of Daphnia magna reveals possible DNA methylation and microbiome-mediated evolution of the host genome.</title>
        <authorList>
            <person name="Chaturvedi A."/>
            <person name="Li X."/>
            <person name="Dhandapani V."/>
            <person name="Marshall H."/>
            <person name="Kissane S."/>
            <person name="Cuenca-Cambronero M."/>
            <person name="Asole G."/>
            <person name="Calvet F."/>
            <person name="Ruiz-Romero M."/>
            <person name="Marangio P."/>
            <person name="Guigo R."/>
            <person name="Rago D."/>
            <person name="Mirbahai L."/>
            <person name="Eastwood N."/>
            <person name="Colbourne J.K."/>
            <person name="Zhou J."/>
            <person name="Mallon E."/>
            <person name="Orsini L."/>
        </authorList>
    </citation>
    <scope>NUCLEOTIDE SEQUENCE [LARGE SCALE GENOMIC DNA]</scope>
    <source>
        <strain evidence="4">LRV0_1</strain>
    </source>
</reference>
<comment type="caution">
    <text evidence="4">The sequence shown here is derived from an EMBL/GenBank/DDBJ whole genome shotgun (WGS) entry which is preliminary data.</text>
</comment>
<feature type="region of interest" description="Disordered" evidence="3">
    <location>
        <begin position="215"/>
        <end position="273"/>
    </location>
</feature>
<keyword evidence="5" id="KW-1185">Reference proteome</keyword>
<dbReference type="InterPro" id="IPR000424">
    <property type="entry name" value="Primosome_PriB/ssb"/>
</dbReference>
<sequence>MRIHNPERYKELSEPAPVEDVAAFNAQLFADIEALRSKHRLQNIVLLATRVTEPDVVAGIAVQLGDGLTCANLLLAQGAIGELALSDRPMAEIHERKIYAMQRAPSLSGPQPRDAPRQPRCRPRAQDDPRRTGDPQAPACDLRDLPGQEQPAPRADRVALDHGVGKRGEALAKILVKGSRIYVEGGLRTSSYDDKNGEKRYRTEIVASNVLLAGGTRADGASREGGQREAPPPRERTGGGYQDQFRQQRQAPPADNFNDDYGDGFGGDDEIPF</sequence>
<dbReference type="InterPro" id="IPR012340">
    <property type="entry name" value="NA-bd_OB-fold"/>
</dbReference>
<dbReference type="Gene3D" id="2.40.50.140">
    <property type="entry name" value="Nucleic acid-binding proteins"/>
    <property type="match status" value="1"/>
</dbReference>
<dbReference type="Pfam" id="PF00436">
    <property type="entry name" value="SSB"/>
    <property type="match status" value="1"/>
</dbReference>
<feature type="compositionally biased region" description="Basic and acidic residues" evidence="3">
    <location>
        <begin position="220"/>
        <end position="237"/>
    </location>
</feature>
<keyword evidence="1 2" id="KW-0238">DNA-binding</keyword>
<organism evidence="4 5">
    <name type="scientific">Daphnia magna</name>
    <dbReference type="NCBI Taxonomy" id="35525"/>
    <lineage>
        <taxon>Eukaryota</taxon>
        <taxon>Metazoa</taxon>
        <taxon>Ecdysozoa</taxon>
        <taxon>Arthropoda</taxon>
        <taxon>Crustacea</taxon>
        <taxon>Branchiopoda</taxon>
        <taxon>Diplostraca</taxon>
        <taxon>Cladocera</taxon>
        <taxon>Anomopoda</taxon>
        <taxon>Daphniidae</taxon>
        <taxon>Daphnia</taxon>
    </lineage>
</organism>